<accession>A0AA86SP85</accession>
<dbReference type="AlphaFoldDB" id="A0AA86SP85"/>
<evidence type="ECO:0000313" key="1">
    <source>
        <dbReference type="EMBL" id="CAJ1968596.1"/>
    </source>
</evidence>
<keyword evidence="2" id="KW-1185">Reference proteome</keyword>
<dbReference type="Proteomes" id="UP001189624">
    <property type="component" value="Chromosome 7"/>
</dbReference>
<gene>
    <name evidence="1" type="ORF">AYBTSS11_LOCUS21800</name>
</gene>
<organism evidence="1 2">
    <name type="scientific">Sphenostylis stenocarpa</name>
    <dbReference type="NCBI Taxonomy" id="92480"/>
    <lineage>
        <taxon>Eukaryota</taxon>
        <taxon>Viridiplantae</taxon>
        <taxon>Streptophyta</taxon>
        <taxon>Embryophyta</taxon>
        <taxon>Tracheophyta</taxon>
        <taxon>Spermatophyta</taxon>
        <taxon>Magnoliopsida</taxon>
        <taxon>eudicotyledons</taxon>
        <taxon>Gunneridae</taxon>
        <taxon>Pentapetalae</taxon>
        <taxon>rosids</taxon>
        <taxon>fabids</taxon>
        <taxon>Fabales</taxon>
        <taxon>Fabaceae</taxon>
        <taxon>Papilionoideae</taxon>
        <taxon>50 kb inversion clade</taxon>
        <taxon>NPAAA clade</taxon>
        <taxon>indigoferoid/millettioid clade</taxon>
        <taxon>Phaseoleae</taxon>
        <taxon>Sphenostylis</taxon>
    </lineage>
</organism>
<name>A0AA86SP85_9FABA</name>
<dbReference type="EMBL" id="OY731404">
    <property type="protein sequence ID" value="CAJ1968596.1"/>
    <property type="molecule type" value="Genomic_DNA"/>
</dbReference>
<dbReference type="Gramene" id="rna-AYBTSS11_LOCUS21800">
    <property type="protein sequence ID" value="CAJ1968596.1"/>
    <property type="gene ID" value="gene-AYBTSS11_LOCUS21800"/>
</dbReference>
<protein>
    <submittedName>
        <fullName evidence="1">Uncharacterized protein</fullName>
    </submittedName>
</protein>
<reference evidence="1" key="1">
    <citation type="submission" date="2023-10" db="EMBL/GenBank/DDBJ databases">
        <authorList>
            <person name="Domelevo Entfellner J.-B."/>
        </authorList>
    </citation>
    <scope>NUCLEOTIDE SEQUENCE</scope>
</reference>
<sequence>MYLVYVGDRHFCVGVVNSQRFHIGYYGCHPTCLDVDCKTFIFYRYGYYHMLNDDFVCPLLLLHASEFGK</sequence>
<evidence type="ECO:0000313" key="2">
    <source>
        <dbReference type="Proteomes" id="UP001189624"/>
    </source>
</evidence>
<proteinExistence type="predicted"/>